<evidence type="ECO:0000313" key="6">
    <source>
        <dbReference type="EMBL" id="CAG5080835.1"/>
    </source>
</evidence>
<comment type="catalytic activity">
    <reaction evidence="1 3 4">
        <text>[protein]-peptidylproline (omega=180) = [protein]-peptidylproline (omega=0)</text>
        <dbReference type="Rhea" id="RHEA:16237"/>
        <dbReference type="Rhea" id="RHEA-COMP:10747"/>
        <dbReference type="Rhea" id="RHEA-COMP:10748"/>
        <dbReference type="ChEBI" id="CHEBI:83833"/>
        <dbReference type="ChEBI" id="CHEBI:83834"/>
        <dbReference type="EC" id="5.2.1.8"/>
    </reaction>
</comment>
<comment type="similarity">
    <text evidence="4">Belongs to the FKBP-type PPIase family.</text>
</comment>
<dbReference type="Proteomes" id="UP000683507">
    <property type="component" value="Chromosome"/>
</dbReference>
<keyword evidence="7" id="KW-1185">Reference proteome</keyword>
<accession>A0A916NAI8</accession>
<dbReference type="GO" id="GO:0003755">
    <property type="term" value="F:peptidyl-prolyl cis-trans isomerase activity"/>
    <property type="evidence" value="ECO:0007669"/>
    <property type="project" value="UniProtKB-UniRule"/>
</dbReference>
<keyword evidence="2 3" id="KW-0697">Rotamase</keyword>
<dbReference type="Pfam" id="PF00254">
    <property type="entry name" value="FKBP_C"/>
    <property type="match status" value="1"/>
</dbReference>
<evidence type="ECO:0000256" key="4">
    <source>
        <dbReference type="RuleBase" id="RU003915"/>
    </source>
</evidence>
<sequence length="182" mass="20604">MSFGSKYIFGCIIGIFFLSCKEERPDTVVPETEEPVLTTEQSIEMSQHWSKDESYLIDQFVKRNNWPVTISGTGVRYYIYESGTGMPAKPGQVAVVNFEIRLLDADTTLCYSSNPEKPSEFLIEMDNVESGLHEAITYLREGDKAYIILPHYLAHGLLGDMDKIPPLSPVLYDIELIKLKDV</sequence>
<name>A0A916NAI8_9FLAO</name>
<dbReference type="RefSeq" id="WP_258541657.1">
    <property type="nucleotide sequence ID" value="NZ_OU015584.1"/>
</dbReference>
<gene>
    <name evidence="6" type="ORF">CRYO30217_01457</name>
</gene>
<evidence type="ECO:0000256" key="2">
    <source>
        <dbReference type="ARBA" id="ARBA00023110"/>
    </source>
</evidence>
<dbReference type="SUPFAM" id="SSF54534">
    <property type="entry name" value="FKBP-like"/>
    <property type="match status" value="1"/>
</dbReference>
<evidence type="ECO:0000256" key="1">
    <source>
        <dbReference type="ARBA" id="ARBA00000971"/>
    </source>
</evidence>
<protein>
    <recommendedName>
        <fullName evidence="4">Peptidyl-prolyl cis-trans isomerase</fullName>
        <ecNumber evidence="4">5.2.1.8</ecNumber>
    </recommendedName>
</protein>
<evidence type="ECO:0000256" key="3">
    <source>
        <dbReference type="PROSITE-ProRule" id="PRU00277"/>
    </source>
</evidence>
<dbReference type="Gene3D" id="3.10.50.40">
    <property type="match status" value="1"/>
</dbReference>
<proteinExistence type="inferred from homology"/>
<reference evidence="6" key="1">
    <citation type="submission" date="2021-04" db="EMBL/GenBank/DDBJ databases">
        <authorList>
            <person name="Rodrigo-Torres L."/>
            <person name="Arahal R. D."/>
            <person name="Lucena T."/>
        </authorList>
    </citation>
    <scope>NUCLEOTIDE SEQUENCE</scope>
    <source>
        <strain evidence="6">AS29M-1</strain>
    </source>
</reference>
<dbReference type="EMBL" id="OU015584">
    <property type="protein sequence ID" value="CAG5080835.1"/>
    <property type="molecule type" value="Genomic_DNA"/>
</dbReference>
<dbReference type="AlphaFoldDB" id="A0A916NAI8"/>
<dbReference type="EC" id="5.2.1.8" evidence="4"/>
<evidence type="ECO:0000259" key="5">
    <source>
        <dbReference type="PROSITE" id="PS50059"/>
    </source>
</evidence>
<dbReference type="InterPro" id="IPR001179">
    <property type="entry name" value="PPIase_FKBP_dom"/>
</dbReference>
<organism evidence="6 7">
    <name type="scientific">Parvicella tangerina</name>
    <dbReference type="NCBI Taxonomy" id="2829795"/>
    <lineage>
        <taxon>Bacteria</taxon>
        <taxon>Pseudomonadati</taxon>
        <taxon>Bacteroidota</taxon>
        <taxon>Flavobacteriia</taxon>
        <taxon>Flavobacteriales</taxon>
        <taxon>Parvicellaceae</taxon>
        <taxon>Parvicella</taxon>
    </lineage>
</organism>
<feature type="domain" description="PPIase FKBP-type" evidence="5">
    <location>
        <begin position="91"/>
        <end position="180"/>
    </location>
</feature>
<dbReference type="KEGG" id="ptan:CRYO30217_01457"/>
<dbReference type="PROSITE" id="PS50059">
    <property type="entry name" value="FKBP_PPIASE"/>
    <property type="match status" value="1"/>
</dbReference>
<evidence type="ECO:0000313" key="7">
    <source>
        <dbReference type="Proteomes" id="UP000683507"/>
    </source>
</evidence>
<dbReference type="PROSITE" id="PS51257">
    <property type="entry name" value="PROKAR_LIPOPROTEIN"/>
    <property type="match status" value="1"/>
</dbReference>
<keyword evidence="3 4" id="KW-0413">Isomerase</keyword>
<dbReference type="InterPro" id="IPR046357">
    <property type="entry name" value="PPIase_dom_sf"/>
</dbReference>